<reference evidence="2 3" key="1">
    <citation type="submission" date="2015-09" db="EMBL/GenBank/DDBJ databases">
        <title>Draft genome of a European isolate of the apple canker pathogen Neonectria ditissima.</title>
        <authorList>
            <person name="Gomez-Cortecero A."/>
            <person name="Harrison R.J."/>
            <person name="Armitage A.D."/>
        </authorList>
    </citation>
    <scope>NUCLEOTIDE SEQUENCE [LARGE SCALE GENOMIC DNA]</scope>
    <source>
        <strain evidence="2 3">R09/05</strain>
    </source>
</reference>
<comment type="caution">
    <text evidence="2">The sequence shown here is derived from an EMBL/GenBank/DDBJ whole genome shotgun (WGS) entry which is preliminary data.</text>
</comment>
<gene>
    <name evidence="2" type="ORF">AK830_g8540</name>
</gene>
<keyword evidence="3" id="KW-1185">Reference proteome</keyword>
<name>A0A0P7BE31_9HYPO</name>
<dbReference type="OrthoDB" id="3728558at2759"/>
<evidence type="ECO:0000313" key="3">
    <source>
        <dbReference type="Proteomes" id="UP000050424"/>
    </source>
</evidence>
<feature type="domain" description="DUF6546" evidence="1">
    <location>
        <begin position="220"/>
        <end position="447"/>
    </location>
</feature>
<dbReference type="Pfam" id="PF20183">
    <property type="entry name" value="DUF6546"/>
    <property type="match status" value="1"/>
</dbReference>
<dbReference type="InterPro" id="IPR046676">
    <property type="entry name" value="DUF6546"/>
</dbReference>
<accession>A0A0P7BE31</accession>
<organism evidence="2 3">
    <name type="scientific">Neonectria ditissima</name>
    <dbReference type="NCBI Taxonomy" id="78410"/>
    <lineage>
        <taxon>Eukaryota</taxon>
        <taxon>Fungi</taxon>
        <taxon>Dikarya</taxon>
        <taxon>Ascomycota</taxon>
        <taxon>Pezizomycotina</taxon>
        <taxon>Sordariomycetes</taxon>
        <taxon>Hypocreomycetidae</taxon>
        <taxon>Hypocreales</taxon>
        <taxon>Nectriaceae</taxon>
        <taxon>Neonectria</taxon>
    </lineage>
</organism>
<sequence>MTGWPQLPIELRWMIINRVKQDYSWEWAIYARAAYASVCKEWQIHFERENFELLVLDQHRLQNFRTFVGLSERRRNSVRSIYLRVKLAKYDCTSCESFEDEATTKGNDELFVNTLKEFLGIVSAWERPNGPGILLDLGASSPSDSKHTFRDFRLTENYEHLAGYTTEGTSGAYEHHVSIPHGLNNTCPGWAHACGGVPRTEAAERITTTLGFAEFLSGYLPRTLREFHLFEDSNQILHPNRFVDTYRFLHPNRISDSYIGIPREFPRPFTSSPFSEPPPETALANCSRNLKTLSASFAVFAEHFFLGNLNIVQERGRYTQYYPNLETLVLTSGHLRPRSQSQASTLLLAGKVALCLMPRLQTMEIWNAGRGGGSLFQYKKVDGKMAIKWLSTEITDMSETFDAWQRIAEEEQPGCPISFKTELISGEGIGSYSDFLCHLSLGHTVLDPISRIQVHWENK</sequence>
<evidence type="ECO:0000259" key="1">
    <source>
        <dbReference type="Pfam" id="PF20183"/>
    </source>
</evidence>
<proteinExistence type="predicted"/>
<dbReference type="EMBL" id="LKCW01000146">
    <property type="protein sequence ID" value="KPM38047.1"/>
    <property type="molecule type" value="Genomic_DNA"/>
</dbReference>
<protein>
    <recommendedName>
        <fullName evidence="1">DUF6546 domain-containing protein</fullName>
    </recommendedName>
</protein>
<evidence type="ECO:0000313" key="2">
    <source>
        <dbReference type="EMBL" id="KPM38047.1"/>
    </source>
</evidence>
<dbReference type="Proteomes" id="UP000050424">
    <property type="component" value="Unassembled WGS sequence"/>
</dbReference>
<dbReference type="AlphaFoldDB" id="A0A0P7BE31"/>